<dbReference type="AlphaFoldDB" id="A0A163YFC1"/>
<gene>
    <name evidence="1" type="ORF">AV654_17875</name>
</gene>
<name>A0A163YFC1_9BACL</name>
<dbReference type="InterPro" id="IPR056084">
    <property type="entry name" value="DUF7667"/>
</dbReference>
<dbReference type="Proteomes" id="UP000076563">
    <property type="component" value="Unassembled WGS sequence"/>
</dbReference>
<evidence type="ECO:0000313" key="2">
    <source>
        <dbReference type="Proteomes" id="UP000076563"/>
    </source>
</evidence>
<comment type="caution">
    <text evidence="1">The sequence shown here is derived from an EMBL/GenBank/DDBJ whole genome shotgun (WGS) entry which is preliminary data.</text>
</comment>
<protein>
    <submittedName>
        <fullName evidence="1">Uncharacterized protein</fullName>
    </submittedName>
</protein>
<organism evidence="1 2">
    <name type="scientific">Paenibacillus elgii</name>
    <dbReference type="NCBI Taxonomy" id="189691"/>
    <lineage>
        <taxon>Bacteria</taxon>
        <taxon>Bacillati</taxon>
        <taxon>Bacillota</taxon>
        <taxon>Bacilli</taxon>
        <taxon>Bacillales</taxon>
        <taxon>Paenibacillaceae</taxon>
        <taxon>Paenibacillus</taxon>
    </lineage>
</organism>
<reference evidence="2" key="1">
    <citation type="submission" date="2016-01" db="EMBL/GenBank/DDBJ databases">
        <title>Draft genome of Chromobacterium sp. F49.</title>
        <authorList>
            <person name="Hong K.W."/>
        </authorList>
    </citation>
    <scope>NUCLEOTIDE SEQUENCE [LARGE SCALE GENOMIC DNA]</scope>
    <source>
        <strain evidence="2">M63</strain>
    </source>
</reference>
<dbReference type="Pfam" id="PF24704">
    <property type="entry name" value="DUF7667"/>
    <property type="match status" value="1"/>
</dbReference>
<sequence length="79" mass="9357">MTLKPFHNRLAELWTIEQRRRLTDNEVKEMVHCLHANASYCWRMAGLEDLSFIAYTVNDTEWQREICGKIQSLQFGRGV</sequence>
<proteinExistence type="predicted"/>
<keyword evidence="2" id="KW-1185">Reference proteome</keyword>
<evidence type="ECO:0000313" key="1">
    <source>
        <dbReference type="EMBL" id="KZE79338.1"/>
    </source>
</evidence>
<dbReference type="EMBL" id="LQRA01000052">
    <property type="protein sequence ID" value="KZE79338.1"/>
    <property type="molecule type" value="Genomic_DNA"/>
</dbReference>
<accession>A0A163YFC1</accession>